<evidence type="ECO:0000313" key="12">
    <source>
        <dbReference type="Proteomes" id="UP001596250"/>
    </source>
</evidence>
<evidence type="ECO:0000259" key="10">
    <source>
        <dbReference type="Pfam" id="PF00082"/>
    </source>
</evidence>
<organism evidence="11 12">
    <name type="scientific">Marinicrinis lubricantis</name>
    <dbReference type="NCBI Taxonomy" id="2086470"/>
    <lineage>
        <taxon>Bacteria</taxon>
        <taxon>Bacillati</taxon>
        <taxon>Bacillota</taxon>
        <taxon>Bacilli</taxon>
        <taxon>Bacillales</taxon>
        <taxon>Paenibacillaceae</taxon>
    </lineage>
</organism>
<dbReference type="Gene3D" id="3.40.50.200">
    <property type="entry name" value="Peptidase S8/S53 domain"/>
    <property type="match status" value="1"/>
</dbReference>
<dbReference type="InterPro" id="IPR050131">
    <property type="entry name" value="Peptidase_S8_subtilisin-like"/>
</dbReference>
<evidence type="ECO:0000256" key="4">
    <source>
        <dbReference type="ARBA" id="ARBA00022670"/>
    </source>
</evidence>
<evidence type="ECO:0000256" key="6">
    <source>
        <dbReference type="ARBA" id="ARBA00022825"/>
    </source>
</evidence>
<dbReference type="InterPro" id="IPR023828">
    <property type="entry name" value="Peptidase_S8_Ser-AS"/>
</dbReference>
<dbReference type="InterPro" id="IPR022398">
    <property type="entry name" value="Peptidase_S8_His-AS"/>
</dbReference>
<keyword evidence="3" id="KW-0964">Secreted</keyword>
<keyword evidence="4 7" id="KW-0645">Protease</keyword>
<dbReference type="GO" id="GO:0016787">
    <property type="term" value="F:hydrolase activity"/>
    <property type="evidence" value="ECO:0007669"/>
    <property type="project" value="UniProtKB-KW"/>
</dbReference>
<dbReference type="InterPro" id="IPR034084">
    <property type="entry name" value="Thermitase-like_dom"/>
</dbReference>
<dbReference type="PROSITE" id="PS00137">
    <property type="entry name" value="SUBTILASE_HIS"/>
    <property type="match status" value="1"/>
</dbReference>
<evidence type="ECO:0000313" key="11">
    <source>
        <dbReference type="EMBL" id="MFC5988833.1"/>
    </source>
</evidence>
<evidence type="ECO:0000256" key="9">
    <source>
        <dbReference type="SAM" id="MobiDB-lite"/>
    </source>
</evidence>
<dbReference type="PRINTS" id="PR00723">
    <property type="entry name" value="SUBTILISIN"/>
</dbReference>
<comment type="similarity">
    <text evidence="2 7 8">Belongs to the peptidase S8 family.</text>
</comment>
<dbReference type="InterPro" id="IPR023827">
    <property type="entry name" value="Peptidase_S8_Asp-AS"/>
</dbReference>
<sequence length="615" mass="68603">MKAIAVLALSAVVVGMILWGTADRDPDPQTHSKSEPPSEHNMDAKQELTIKRKIMQRDVELTDELCKQQCSRDLLMFLHGSMHLSGHTASEAAADFLKQHPHMKYLRWNMQGKSAIAGKLPNRPPADLQQYMETAEQKAKQGRTYYSPTVNINDQSYYVAAIPVKNGKNYVTAVIERSVQSKVETHQKKNLRLVPYPSDKRFNIQAADSDNLKKKDVDHPEQNEGVSHYHVNQLVVKFKNDPTPKQLRQIRNDIQAVKAKKLGYTYIFESNQMKMDELVQYFKKWNIEYAEPHYMYMTNDVSEASPNDVLYEEYQWNLPKIDTLKGWNISKGNEEVVVAVIDTGVDLDHPDLQGRLVEGLNIIDETKTADDDLGHGTHVAGVIAASVNNYEGVAGMSWYNKIMPIKVLDETGAGNTYNVAAGIIWAVDHGAKVINMSLGNYAEAQFLHDAIKYAYDRDVVLIAATGNDNTEQPGYPAAYPEVFAVSATDPTGNKAIFSNYGDYVDVVAPGENIASTYPDARYAALSGTSMASPHVAALAAMIRSTNPLLTNEEVMDIMRKTSVDIGTKGKDKFFGYGQIEVNEALEFAQGPSQSFFLYPQRFEREVKKLKSASGT</sequence>
<dbReference type="EC" id="3.4.-.-" evidence="11"/>
<evidence type="ECO:0000256" key="5">
    <source>
        <dbReference type="ARBA" id="ARBA00022801"/>
    </source>
</evidence>
<dbReference type="SUPFAM" id="SSF52743">
    <property type="entry name" value="Subtilisin-like"/>
    <property type="match status" value="1"/>
</dbReference>
<gene>
    <name evidence="11" type="ORF">ACFPXP_20715</name>
</gene>
<dbReference type="InterPro" id="IPR000209">
    <property type="entry name" value="Peptidase_S8/S53_dom"/>
</dbReference>
<dbReference type="Pfam" id="PF00082">
    <property type="entry name" value="Peptidase_S8"/>
    <property type="match status" value="1"/>
</dbReference>
<feature type="domain" description="Peptidase S8/S53" evidence="10">
    <location>
        <begin position="334"/>
        <end position="577"/>
    </location>
</feature>
<dbReference type="PANTHER" id="PTHR43806">
    <property type="entry name" value="PEPTIDASE S8"/>
    <property type="match status" value="1"/>
</dbReference>
<keyword evidence="5 7" id="KW-0378">Hydrolase</keyword>
<dbReference type="RefSeq" id="WP_379896344.1">
    <property type="nucleotide sequence ID" value="NZ_CBCSCT010000007.1"/>
</dbReference>
<evidence type="ECO:0000256" key="2">
    <source>
        <dbReference type="ARBA" id="ARBA00011073"/>
    </source>
</evidence>
<dbReference type="InterPro" id="IPR036852">
    <property type="entry name" value="Peptidase_S8/S53_dom_sf"/>
</dbReference>
<dbReference type="PANTHER" id="PTHR43806:SF11">
    <property type="entry name" value="CEREVISIN-RELATED"/>
    <property type="match status" value="1"/>
</dbReference>
<proteinExistence type="inferred from homology"/>
<feature type="active site" description="Charge relay system" evidence="7">
    <location>
        <position position="529"/>
    </location>
</feature>
<evidence type="ECO:0000256" key="8">
    <source>
        <dbReference type="RuleBase" id="RU003355"/>
    </source>
</evidence>
<feature type="active site" description="Charge relay system" evidence="7">
    <location>
        <position position="342"/>
    </location>
</feature>
<feature type="active site" description="Charge relay system" evidence="7">
    <location>
        <position position="375"/>
    </location>
</feature>
<dbReference type="Proteomes" id="UP001596250">
    <property type="component" value="Unassembled WGS sequence"/>
</dbReference>
<protein>
    <submittedName>
        <fullName evidence="11">S8 family peptidase</fullName>
        <ecNumber evidence="11">3.4.-.-</ecNumber>
    </submittedName>
</protein>
<feature type="region of interest" description="Disordered" evidence="9">
    <location>
        <begin position="23"/>
        <end position="44"/>
    </location>
</feature>
<accession>A0ABW1IUL4</accession>
<dbReference type="PROSITE" id="PS00136">
    <property type="entry name" value="SUBTILASE_ASP"/>
    <property type="match status" value="1"/>
</dbReference>
<comment type="subcellular location">
    <subcellularLocation>
        <location evidence="1">Secreted</location>
    </subcellularLocation>
</comment>
<name>A0ABW1IUL4_9BACL</name>
<reference evidence="12" key="1">
    <citation type="journal article" date="2019" name="Int. J. Syst. Evol. Microbiol.">
        <title>The Global Catalogue of Microorganisms (GCM) 10K type strain sequencing project: providing services to taxonomists for standard genome sequencing and annotation.</title>
        <authorList>
            <consortium name="The Broad Institute Genomics Platform"/>
            <consortium name="The Broad Institute Genome Sequencing Center for Infectious Disease"/>
            <person name="Wu L."/>
            <person name="Ma J."/>
        </authorList>
    </citation>
    <scope>NUCLEOTIDE SEQUENCE [LARGE SCALE GENOMIC DNA]</scope>
    <source>
        <strain evidence="12">CCM 8749</strain>
    </source>
</reference>
<keyword evidence="12" id="KW-1185">Reference proteome</keyword>
<evidence type="ECO:0000256" key="3">
    <source>
        <dbReference type="ARBA" id="ARBA00022525"/>
    </source>
</evidence>
<comment type="caution">
    <text evidence="11">The sequence shown here is derived from an EMBL/GenBank/DDBJ whole genome shotgun (WGS) entry which is preliminary data.</text>
</comment>
<dbReference type="PROSITE" id="PS00138">
    <property type="entry name" value="SUBTILASE_SER"/>
    <property type="match status" value="1"/>
</dbReference>
<dbReference type="EMBL" id="JBHSQV010000185">
    <property type="protein sequence ID" value="MFC5988833.1"/>
    <property type="molecule type" value="Genomic_DNA"/>
</dbReference>
<dbReference type="InterPro" id="IPR015500">
    <property type="entry name" value="Peptidase_S8_subtilisin-rel"/>
</dbReference>
<evidence type="ECO:0000256" key="7">
    <source>
        <dbReference type="PROSITE-ProRule" id="PRU01240"/>
    </source>
</evidence>
<dbReference type="PROSITE" id="PS51892">
    <property type="entry name" value="SUBTILASE"/>
    <property type="match status" value="1"/>
</dbReference>
<keyword evidence="6 7" id="KW-0720">Serine protease</keyword>
<evidence type="ECO:0000256" key="1">
    <source>
        <dbReference type="ARBA" id="ARBA00004613"/>
    </source>
</evidence>
<dbReference type="CDD" id="cd07484">
    <property type="entry name" value="Peptidases_S8_Thermitase_like"/>
    <property type="match status" value="1"/>
</dbReference>